<dbReference type="SUPFAM" id="SSF46785">
    <property type="entry name" value="Winged helix' DNA-binding domain"/>
    <property type="match status" value="1"/>
</dbReference>
<dbReference type="InterPro" id="IPR036390">
    <property type="entry name" value="WH_DNA-bd_sf"/>
</dbReference>
<organism evidence="2 3">
    <name type="scientific">Halomicrobium mukohataei</name>
    <dbReference type="NCBI Taxonomy" id="57705"/>
    <lineage>
        <taxon>Archaea</taxon>
        <taxon>Methanobacteriati</taxon>
        <taxon>Methanobacteriota</taxon>
        <taxon>Stenosarchaea group</taxon>
        <taxon>Halobacteria</taxon>
        <taxon>Halobacteriales</taxon>
        <taxon>Haloarculaceae</taxon>
        <taxon>Halomicrobium</taxon>
    </lineage>
</organism>
<dbReference type="Proteomes" id="UP000608662">
    <property type="component" value="Unassembled WGS sequence"/>
</dbReference>
<feature type="domain" description="HVO-A0261-like N-terminal" evidence="1">
    <location>
        <begin position="52"/>
        <end position="133"/>
    </location>
</feature>
<dbReference type="AlphaFoldDB" id="A0A847TWB9"/>
<dbReference type="Pfam" id="PF25213">
    <property type="entry name" value="HVO_A0261_N"/>
    <property type="match status" value="1"/>
</dbReference>
<evidence type="ECO:0000313" key="2">
    <source>
        <dbReference type="EMBL" id="NLV10332.1"/>
    </source>
</evidence>
<evidence type="ECO:0000313" key="3">
    <source>
        <dbReference type="Proteomes" id="UP000608662"/>
    </source>
</evidence>
<dbReference type="EMBL" id="WOYG01000001">
    <property type="protein sequence ID" value="NLV10332.1"/>
    <property type="molecule type" value="Genomic_DNA"/>
</dbReference>
<name>A0A847TWB9_9EURY</name>
<protein>
    <submittedName>
        <fullName evidence="2">ArsR family transcriptional regulator</fullName>
    </submittedName>
</protein>
<sequence>MNGINDRLSLCPTRLAYSDSDTPQYYRTLSRAVTQWRDGPIGGETVMTDPDWDDVSFVISSRYRVAAMRRLDEGPSTPSNIADDASVGLAHVSRALQELRENELVDLLVSDERKKGRVYGLTEEGDRVWQTIEAENMV</sequence>
<dbReference type="InterPro" id="IPR011991">
    <property type="entry name" value="ArsR-like_HTH"/>
</dbReference>
<dbReference type="InterPro" id="IPR057527">
    <property type="entry name" value="HVO_A0261-like_N"/>
</dbReference>
<dbReference type="InterPro" id="IPR036388">
    <property type="entry name" value="WH-like_DNA-bd_sf"/>
</dbReference>
<evidence type="ECO:0000259" key="1">
    <source>
        <dbReference type="Pfam" id="PF25213"/>
    </source>
</evidence>
<comment type="caution">
    <text evidence="2">The sequence shown here is derived from an EMBL/GenBank/DDBJ whole genome shotgun (WGS) entry which is preliminary data.</text>
</comment>
<dbReference type="CDD" id="cd00090">
    <property type="entry name" value="HTH_ARSR"/>
    <property type="match status" value="1"/>
</dbReference>
<proteinExistence type="predicted"/>
<reference evidence="2" key="1">
    <citation type="submission" date="2019-12" db="EMBL/GenBank/DDBJ databases">
        <title>Whole-genome sequence of Halomicrobium mukohataei pws1.</title>
        <authorList>
            <person name="Verma D.K."/>
            <person name="Gopal K."/>
            <person name="Prasad E.S."/>
        </authorList>
    </citation>
    <scope>NUCLEOTIDE SEQUENCE</scope>
    <source>
        <strain evidence="2">Pws1</strain>
    </source>
</reference>
<gene>
    <name evidence="2" type="ORF">GOC74_10365</name>
</gene>
<accession>A0A847TWB9</accession>
<dbReference type="Gene3D" id="1.10.10.10">
    <property type="entry name" value="Winged helix-like DNA-binding domain superfamily/Winged helix DNA-binding domain"/>
    <property type="match status" value="1"/>
</dbReference>